<dbReference type="Gene3D" id="3.30.450.20">
    <property type="entry name" value="PAS domain"/>
    <property type="match status" value="1"/>
</dbReference>
<dbReference type="SUPFAM" id="SSF55874">
    <property type="entry name" value="ATPase domain of HSP90 chaperone/DNA topoisomerase II/histidine kinase"/>
    <property type="match status" value="1"/>
</dbReference>
<dbReference type="Pfam" id="PF07695">
    <property type="entry name" value="7TMR-DISM_7TM"/>
    <property type="match status" value="1"/>
</dbReference>
<feature type="transmembrane region" description="Helical" evidence="9">
    <location>
        <begin position="301"/>
        <end position="320"/>
    </location>
</feature>
<feature type="transmembrane region" description="Helical" evidence="9">
    <location>
        <begin position="157"/>
        <end position="177"/>
    </location>
</feature>
<dbReference type="InterPro" id="IPR011495">
    <property type="entry name" value="Sig_transdc_His_kin_sub2_dim/P"/>
</dbReference>
<dbReference type="PANTHER" id="PTHR41523:SF8">
    <property type="entry name" value="ETHYLENE RESPONSE SENSOR PROTEIN"/>
    <property type="match status" value="1"/>
</dbReference>
<evidence type="ECO:0000256" key="8">
    <source>
        <dbReference type="SAM" id="Coils"/>
    </source>
</evidence>
<organism evidence="11 12">
    <name type="scientific">Sulfurovum zhangzhouensis</name>
    <dbReference type="NCBI Taxonomy" id="3019067"/>
    <lineage>
        <taxon>Bacteria</taxon>
        <taxon>Pseudomonadati</taxon>
        <taxon>Campylobacterota</taxon>
        <taxon>Epsilonproteobacteria</taxon>
        <taxon>Campylobacterales</taxon>
        <taxon>Sulfurovaceae</taxon>
        <taxon>Sulfurovum</taxon>
    </lineage>
</organism>
<evidence type="ECO:0000256" key="6">
    <source>
        <dbReference type="ARBA" id="ARBA00022777"/>
    </source>
</evidence>
<feature type="domain" description="Histidine kinase" evidence="10">
    <location>
        <begin position="404"/>
        <end position="595"/>
    </location>
</feature>
<feature type="transmembrane region" description="Helical" evidence="9">
    <location>
        <begin position="184"/>
        <end position="207"/>
    </location>
</feature>
<keyword evidence="3" id="KW-0597">Phosphoprotein</keyword>
<name>A0ABT7QYV1_9BACT</name>
<proteinExistence type="predicted"/>
<evidence type="ECO:0000256" key="3">
    <source>
        <dbReference type="ARBA" id="ARBA00022553"/>
    </source>
</evidence>
<protein>
    <recommendedName>
        <fullName evidence="2">histidine kinase</fullName>
        <ecNumber evidence="2">2.7.13.3</ecNumber>
    </recommendedName>
</protein>
<dbReference type="PANTHER" id="PTHR41523">
    <property type="entry name" value="TWO-COMPONENT SYSTEM SENSOR PROTEIN"/>
    <property type="match status" value="1"/>
</dbReference>
<keyword evidence="5" id="KW-0547">Nucleotide-binding</keyword>
<keyword evidence="7" id="KW-0067">ATP-binding</keyword>
<keyword evidence="9" id="KW-1133">Transmembrane helix</keyword>
<feature type="transmembrane region" description="Helical" evidence="9">
    <location>
        <begin position="245"/>
        <end position="264"/>
    </location>
</feature>
<dbReference type="Pfam" id="PF02518">
    <property type="entry name" value="HATPase_c"/>
    <property type="match status" value="1"/>
</dbReference>
<sequence>MINIDQSGISLLKYSDVYIDQDDKTLSQIIDQDLFQPYHEDYITTGVSKKKVWIKFDFANQTEFVQEKILLFGTPFIEHIHLYRESLFSKPDVQGQAHPRDDHRTELHYYKIRLEPHTTKTYYATVFSDYTYLNFKVTLEDEVTYHEQDQEKQFTDIFLVGFIFALMIYSFLISFYIKDKSYFFYGLYLIPLLSYQLKYVGLTQIYLPKELIILDLKATIIRGYLLMITNALFAMHFLDIKRYKKLYGTFIIYIVTATISMMIFHEPDAIGYRLSSLFALFLLIFNLSVAVYVYTKGSKQARLYITGFFIVFLSYIGVISDSLGLSTLFVEHNNLFLIAASFEAIVLSLAFADRYMILQQEKEKVNRLLLAESQMREDRVKAEVEEKTKQLSEALKTKELLLQEVHHRVKNNLQILFSLIKLQKESIQNNDHQSILNDIGNRVNAIAKSYEMLTLDEHLDQIDMKLYMESLAHNLYQSFISKGKNIAIDIDVDVTLSIKEAVYIGLVANEIITNSHKYAFDEGGGKIFITFHQNNGRYRLVIEDNGKGFDLKSEMSSLGLKLINILVLDQLQGELSIDTQGRTRYEITFTLPQYDQQI</sequence>
<dbReference type="SMART" id="SM00387">
    <property type="entry name" value="HATPase_c"/>
    <property type="match status" value="1"/>
</dbReference>
<dbReference type="EC" id="2.7.13.3" evidence="2"/>
<feature type="transmembrane region" description="Helical" evidence="9">
    <location>
        <begin position="219"/>
        <end position="238"/>
    </location>
</feature>
<dbReference type="PROSITE" id="PS50109">
    <property type="entry name" value="HIS_KIN"/>
    <property type="match status" value="1"/>
</dbReference>
<evidence type="ECO:0000256" key="9">
    <source>
        <dbReference type="SAM" id="Phobius"/>
    </source>
</evidence>
<evidence type="ECO:0000313" key="12">
    <source>
        <dbReference type="Proteomes" id="UP001169069"/>
    </source>
</evidence>
<evidence type="ECO:0000256" key="5">
    <source>
        <dbReference type="ARBA" id="ARBA00022741"/>
    </source>
</evidence>
<evidence type="ECO:0000256" key="1">
    <source>
        <dbReference type="ARBA" id="ARBA00000085"/>
    </source>
</evidence>
<feature type="transmembrane region" description="Helical" evidence="9">
    <location>
        <begin position="332"/>
        <end position="352"/>
    </location>
</feature>
<evidence type="ECO:0000256" key="4">
    <source>
        <dbReference type="ARBA" id="ARBA00022679"/>
    </source>
</evidence>
<evidence type="ECO:0000313" key="11">
    <source>
        <dbReference type="EMBL" id="MDM5272025.1"/>
    </source>
</evidence>
<accession>A0ABT7QYV1</accession>
<reference evidence="11" key="1">
    <citation type="submission" date="2023-01" db="EMBL/GenBank/DDBJ databases">
        <title>Sulfurovum sp. zt1-1 genome assembly.</title>
        <authorList>
            <person name="Wang J."/>
        </authorList>
    </citation>
    <scope>NUCLEOTIDE SEQUENCE</scope>
    <source>
        <strain evidence="11">Zt1-1</strain>
    </source>
</reference>
<dbReference type="Proteomes" id="UP001169069">
    <property type="component" value="Unassembled WGS sequence"/>
</dbReference>
<comment type="caution">
    <text evidence="11">The sequence shown here is derived from an EMBL/GenBank/DDBJ whole genome shotgun (WGS) entry which is preliminary data.</text>
</comment>
<gene>
    <name evidence="11" type="ORF">PGH07_07525</name>
</gene>
<dbReference type="InterPro" id="IPR036890">
    <property type="entry name" value="HATPase_C_sf"/>
</dbReference>
<dbReference type="Pfam" id="PF07696">
    <property type="entry name" value="7TMR-DISMED2"/>
    <property type="match status" value="1"/>
</dbReference>
<dbReference type="InterPro" id="IPR003594">
    <property type="entry name" value="HATPase_dom"/>
</dbReference>
<feature type="transmembrane region" description="Helical" evidence="9">
    <location>
        <begin position="270"/>
        <end position="294"/>
    </location>
</feature>
<evidence type="ECO:0000259" key="10">
    <source>
        <dbReference type="PROSITE" id="PS50109"/>
    </source>
</evidence>
<keyword evidence="9" id="KW-0812">Transmembrane</keyword>
<evidence type="ECO:0000256" key="2">
    <source>
        <dbReference type="ARBA" id="ARBA00012438"/>
    </source>
</evidence>
<dbReference type="Gene3D" id="3.30.565.10">
    <property type="entry name" value="Histidine kinase-like ATPase, C-terminal domain"/>
    <property type="match status" value="1"/>
</dbReference>
<dbReference type="Gene3D" id="2.60.40.2380">
    <property type="match status" value="1"/>
</dbReference>
<keyword evidence="8" id="KW-0175">Coiled coil</keyword>
<keyword evidence="9" id="KW-0472">Membrane</keyword>
<dbReference type="InterPro" id="IPR011622">
    <property type="entry name" value="7TMR_DISM_rcpt_extracell_dom2"/>
</dbReference>
<keyword evidence="6" id="KW-0418">Kinase</keyword>
<dbReference type="EMBL" id="JAQIBD010000002">
    <property type="protein sequence ID" value="MDM5272025.1"/>
    <property type="molecule type" value="Genomic_DNA"/>
</dbReference>
<dbReference type="InterPro" id="IPR011623">
    <property type="entry name" value="7TMR_DISM_rcpt_extracell_dom1"/>
</dbReference>
<comment type="catalytic activity">
    <reaction evidence="1">
        <text>ATP + protein L-histidine = ADP + protein N-phospho-L-histidine.</text>
        <dbReference type="EC" id="2.7.13.3"/>
    </reaction>
</comment>
<evidence type="ECO:0000256" key="7">
    <source>
        <dbReference type="ARBA" id="ARBA00022840"/>
    </source>
</evidence>
<dbReference type="InterPro" id="IPR005467">
    <property type="entry name" value="His_kinase_dom"/>
</dbReference>
<keyword evidence="4" id="KW-0808">Transferase</keyword>
<keyword evidence="12" id="KW-1185">Reference proteome</keyword>
<feature type="coiled-coil region" evidence="8">
    <location>
        <begin position="370"/>
        <end position="404"/>
    </location>
</feature>
<dbReference type="Pfam" id="PF07568">
    <property type="entry name" value="HisKA_2"/>
    <property type="match status" value="1"/>
</dbReference>